<evidence type="ECO:0000256" key="8">
    <source>
        <dbReference type="SAM" id="SignalP"/>
    </source>
</evidence>
<feature type="signal peptide" evidence="8">
    <location>
        <begin position="1"/>
        <end position="43"/>
    </location>
</feature>
<dbReference type="GO" id="GO:0004252">
    <property type="term" value="F:serine-type endopeptidase activity"/>
    <property type="evidence" value="ECO:0007669"/>
    <property type="project" value="InterPro"/>
</dbReference>
<keyword evidence="2" id="KW-0964">Secreted</keyword>
<keyword evidence="3" id="KW-1015">Disulfide bond</keyword>
<feature type="compositionally biased region" description="Low complexity" evidence="7">
    <location>
        <begin position="299"/>
        <end position="310"/>
    </location>
</feature>
<dbReference type="PANTHER" id="PTHR24252:SF7">
    <property type="entry name" value="HYALIN"/>
    <property type="match status" value="1"/>
</dbReference>
<evidence type="ECO:0000256" key="4">
    <source>
        <dbReference type="ARBA" id="ARBA00068096"/>
    </source>
</evidence>
<evidence type="ECO:0000313" key="11">
    <source>
        <dbReference type="Proteomes" id="UP001378592"/>
    </source>
</evidence>
<evidence type="ECO:0000256" key="7">
    <source>
        <dbReference type="SAM" id="MobiDB-lite"/>
    </source>
</evidence>
<dbReference type="AlphaFoldDB" id="A0AAN9Z5L5"/>
<dbReference type="GO" id="GO:0006508">
    <property type="term" value="P:proteolysis"/>
    <property type="evidence" value="ECO:0007669"/>
    <property type="project" value="UniProtKB-KW"/>
</dbReference>
<dbReference type="EMBL" id="JAZDUA010000218">
    <property type="protein sequence ID" value="KAK7863849.1"/>
    <property type="molecule type" value="Genomic_DNA"/>
</dbReference>
<comment type="caution">
    <text evidence="10">The sequence shown here is derived from an EMBL/GenBank/DDBJ whole genome shotgun (WGS) entry which is preliminary data.</text>
</comment>
<feature type="chain" id="PRO_5042885467" description="Phenoloxidase-activating factor 2" evidence="8">
    <location>
        <begin position="44"/>
        <end position="568"/>
    </location>
</feature>
<dbReference type="PRINTS" id="PR00722">
    <property type="entry name" value="CHYMOTRYPSIN"/>
</dbReference>
<evidence type="ECO:0000256" key="3">
    <source>
        <dbReference type="ARBA" id="ARBA00023157"/>
    </source>
</evidence>
<organism evidence="10 11">
    <name type="scientific">Gryllus longicercus</name>
    <dbReference type="NCBI Taxonomy" id="2509291"/>
    <lineage>
        <taxon>Eukaryota</taxon>
        <taxon>Metazoa</taxon>
        <taxon>Ecdysozoa</taxon>
        <taxon>Arthropoda</taxon>
        <taxon>Hexapoda</taxon>
        <taxon>Insecta</taxon>
        <taxon>Pterygota</taxon>
        <taxon>Neoptera</taxon>
        <taxon>Polyneoptera</taxon>
        <taxon>Orthoptera</taxon>
        <taxon>Ensifera</taxon>
        <taxon>Gryllidea</taxon>
        <taxon>Grylloidea</taxon>
        <taxon>Gryllidae</taxon>
        <taxon>Gryllinae</taxon>
        <taxon>Gryllus</taxon>
    </lineage>
</organism>
<dbReference type="InterPro" id="IPR043504">
    <property type="entry name" value="Peptidase_S1_PA_chymotrypsin"/>
</dbReference>
<dbReference type="PROSITE" id="PS50240">
    <property type="entry name" value="TRYPSIN_DOM"/>
    <property type="match status" value="1"/>
</dbReference>
<accession>A0AAN9Z5L5</accession>
<evidence type="ECO:0000313" key="10">
    <source>
        <dbReference type="EMBL" id="KAK7863849.1"/>
    </source>
</evidence>
<dbReference type="GO" id="GO:0005576">
    <property type="term" value="C:extracellular region"/>
    <property type="evidence" value="ECO:0007669"/>
    <property type="project" value="UniProtKB-SubCell"/>
</dbReference>
<reference evidence="10 11" key="1">
    <citation type="submission" date="2024-03" db="EMBL/GenBank/DDBJ databases">
        <title>The genome assembly and annotation of the cricket Gryllus longicercus Weissman &amp; Gray.</title>
        <authorList>
            <person name="Szrajer S."/>
            <person name="Gray D."/>
            <person name="Ylla G."/>
        </authorList>
    </citation>
    <scope>NUCLEOTIDE SEQUENCE [LARGE SCALE GENOMIC DNA]</scope>
    <source>
        <strain evidence="10">DAG 2021-001</strain>
        <tissue evidence="10">Whole body minus gut</tissue>
    </source>
</reference>
<dbReference type="CDD" id="cd00190">
    <property type="entry name" value="Tryp_SPc"/>
    <property type="match status" value="1"/>
</dbReference>
<keyword evidence="6" id="KW-0720">Serine protease</keyword>
<dbReference type="InterPro" id="IPR001314">
    <property type="entry name" value="Peptidase_S1A"/>
</dbReference>
<dbReference type="PROSITE" id="PS00134">
    <property type="entry name" value="TRYPSIN_HIS"/>
    <property type="match status" value="1"/>
</dbReference>
<dbReference type="Proteomes" id="UP001378592">
    <property type="component" value="Unassembled WGS sequence"/>
</dbReference>
<dbReference type="FunFam" id="2.40.10.10:FF:000038">
    <property type="entry name" value="Serine protease"/>
    <property type="match status" value="1"/>
</dbReference>
<evidence type="ECO:0000259" key="9">
    <source>
        <dbReference type="PROSITE" id="PS50240"/>
    </source>
</evidence>
<sequence length="568" mass="60878">MALPRPVARASARARARLTLAPMPLPRLHLLCFLLATLLLQLAAPPASVVVAAAADAKSAPAAVDASADDDSVVIEAAAAAPLDAAESRAGRQLGWPGLLPIGPCFSSKGELGRCTSFRQCYPYFKLPELSNWETWVLGMYDTCSYFTATGRQMFGVCCTNPATPRPPLHPTPPPPVEPPEQPPEESKPAGPVVNPIPPNWPPPLPTHPPNNTIPPLPTHPPSPGWPGLPPTSPTPPTAPTPPTPPTPPQRPTYPTQPPTKPPTAAPWPPPVPTHPPRPPTTTTRPPWQPPQWPPTHPTTPSTTTTTQAPDEPSNVLADASCGARNGAMEQERIVGGQNADIGEWPWMAALFNGGRQFCGGSLIDNIHILTAAHCVAHMSSWDVARLTVHLGDHNIKTNYEVRHIVKKVKRVVRHRGFDSRTLYNDVAVLTLDSPVTFTQQVRPVCLPSGNALYAGQTATVIGWGSLRESGRQPEILQEVSIPIWTNNECRAKYGSAAPGGIVEHFLCAGYDGKDSCSGDSGGPLMINNGRWTQVGIVSWGIGCGKGQYPGVYTRVTHFLPWITKNLK</sequence>
<dbReference type="SMART" id="SM00020">
    <property type="entry name" value="Tryp_SPc"/>
    <property type="match status" value="1"/>
</dbReference>
<dbReference type="PROSITE" id="PS00135">
    <property type="entry name" value="TRYPSIN_SER"/>
    <property type="match status" value="1"/>
</dbReference>
<evidence type="ECO:0000256" key="1">
    <source>
        <dbReference type="ARBA" id="ARBA00004613"/>
    </source>
</evidence>
<evidence type="ECO:0000256" key="6">
    <source>
        <dbReference type="RuleBase" id="RU363034"/>
    </source>
</evidence>
<comment type="subcellular location">
    <subcellularLocation>
        <location evidence="1">Secreted</location>
    </subcellularLocation>
</comment>
<dbReference type="InterPro" id="IPR009003">
    <property type="entry name" value="Peptidase_S1_PA"/>
</dbReference>
<keyword evidence="6" id="KW-0645">Protease</keyword>
<dbReference type="PANTHER" id="PTHR24252">
    <property type="entry name" value="ACROSIN-RELATED"/>
    <property type="match status" value="1"/>
</dbReference>
<feature type="compositionally biased region" description="Pro residues" evidence="7">
    <location>
        <begin position="166"/>
        <end position="182"/>
    </location>
</feature>
<evidence type="ECO:0000256" key="2">
    <source>
        <dbReference type="ARBA" id="ARBA00022525"/>
    </source>
</evidence>
<keyword evidence="8" id="KW-0732">Signal</keyword>
<dbReference type="Pfam" id="PF00089">
    <property type="entry name" value="Trypsin"/>
    <property type="match status" value="1"/>
</dbReference>
<feature type="domain" description="Peptidase S1" evidence="9">
    <location>
        <begin position="334"/>
        <end position="568"/>
    </location>
</feature>
<feature type="compositionally biased region" description="Pro residues" evidence="7">
    <location>
        <begin position="195"/>
        <end position="280"/>
    </location>
</feature>
<gene>
    <name evidence="10" type="ORF">R5R35_003333</name>
</gene>
<name>A0AAN9Z5L5_9ORTH</name>
<feature type="region of interest" description="Disordered" evidence="7">
    <location>
        <begin position="166"/>
        <end position="317"/>
    </location>
</feature>
<feature type="compositionally biased region" description="Pro residues" evidence="7">
    <location>
        <begin position="287"/>
        <end position="298"/>
    </location>
</feature>
<dbReference type="SUPFAM" id="SSF50494">
    <property type="entry name" value="Trypsin-like serine proteases"/>
    <property type="match status" value="1"/>
</dbReference>
<protein>
    <recommendedName>
        <fullName evidence="4">Phenoloxidase-activating factor 2</fullName>
    </recommendedName>
    <alternativeName>
        <fullName evidence="5">Prophenoloxidase-activating factor II</fullName>
    </alternativeName>
</protein>
<dbReference type="InterPro" id="IPR033116">
    <property type="entry name" value="TRYPSIN_SER"/>
</dbReference>
<evidence type="ECO:0000256" key="5">
    <source>
        <dbReference type="ARBA" id="ARBA00076468"/>
    </source>
</evidence>
<dbReference type="Gene3D" id="2.40.10.10">
    <property type="entry name" value="Trypsin-like serine proteases"/>
    <property type="match status" value="3"/>
</dbReference>
<dbReference type="InterPro" id="IPR001254">
    <property type="entry name" value="Trypsin_dom"/>
</dbReference>
<dbReference type="InterPro" id="IPR018114">
    <property type="entry name" value="TRYPSIN_HIS"/>
</dbReference>
<keyword evidence="6" id="KW-0378">Hydrolase</keyword>
<proteinExistence type="predicted"/>
<keyword evidence="11" id="KW-1185">Reference proteome</keyword>